<dbReference type="STRING" id="8355.A0A1L8GSE8"/>
<proteinExistence type="predicted"/>
<feature type="region of interest" description="Disordered" evidence="2">
    <location>
        <begin position="402"/>
        <end position="502"/>
    </location>
</feature>
<dbReference type="InterPro" id="IPR043448">
    <property type="entry name" value="PKHO1/2"/>
</dbReference>
<gene>
    <name evidence="4 5" type="primary">plekho2.S</name>
</gene>
<feature type="region of interest" description="Disordered" evidence="2">
    <location>
        <begin position="178"/>
        <end position="327"/>
    </location>
</feature>
<dbReference type="Xenbase" id="XB-GENE-6486965">
    <property type="gene designation" value="plekho2.S"/>
</dbReference>
<feature type="region of interest" description="Disordered" evidence="2">
    <location>
        <begin position="336"/>
        <end position="355"/>
    </location>
</feature>
<dbReference type="RefSeq" id="XP_018110755.1">
    <property type="nucleotide sequence ID" value="XM_018255266.2"/>
</dbReference>
<dbReference type="AlphaFoldDB" id="A0A1L8GSE8"/>
<feature type="compositionally biased region" description="Low complexity" evidence="2">
    <location>
        <begin position="445"/>
        <end position="457"/>
    </location>
</feature>
<evidence type="ECO:0000256" key="2">
    <source>
        <dbReference type="SAM" id="MobiDB-lite"/>
    </source>
</evidence>
<feature type="compositionally biased region" description="Basic and acidic residues" evidence="2">
    <location>
        <begin position="402"/>
        <end position="437"/>
    </location>
</feature>
<dbReference type="AGR" id="Xenbase:XB-GENE-6486965"/>
<dbReference type="SMART" id="SM00233">
    <property type="entry name" value="PH"/>
    <property type="match status" value="1"/>
</dbReference>
<protein>
    <submittedName>
        <fullName evidence="4">Pleckstrin homology domain-containing family O member 2</fullName>
    </submittedName>
</protein>
<dbReference type="InterPro" id="IPR001849">
    <property type="entry name" value="PH_domain"/>
</dbReference>
<dbReference type="Pfam" id="PF00169">
    <property type="entry name" value="PH"/>
    <property type="match status" value="1"/>
</dbReference>
<dbReference type="GeneID" id="108712814"/>
<dbReference type="Proteomes" id="UP000186698">
    <property type="component" value="Chromosome 3S"/>
</dbReference>
<evidence type="ECO:0000313" key="5">
    <source>
        <dbReference type="Xenbase" id="XB-GENE-6486965"/>
    </source>
</evidence>
<dbReference type="CTD" id="108712814"/>
<feature type="compositionally biased region" description="Basic and acidic residues" evidence="2">
    <location>
        <begin position="274"/>
        <end position="286"/>
    </location>
</feature>
<keyword evidence="1" id="KW-0175">Coiled coil</keyword>
<organism evidence="3 4">
    <name type="scientific">Xenopus laevis</name>
    <name type="common">African clawed frog</name>
    <dbReference type="NCBI Taxonomy" id="8355"/>
    <lineage>
        <taxon>Eukaryota</taxon>
        <taxon>Metazoa</taxon>
        <taxon>Chordata</taxon>
        <taxon>Craniata</taxon>
        <taxon>Vertebrata</taxon>
        <taxon>Euteleostomi</taxon>
        <taxon>Amphibia</taxon>
        <taxon>Batrachia</taxon>
        <taxon>Anura</taxon>
        <taxon>Pipoidea</taxon>
        <taxon>Pipidae</taxon>
        <taxon>Xenopodinae</taxon>
        <taxon>Xenopus</taxon>
        <taxon>Xenopus</taxon>
    </lineage>
</organism>
<dbReference type="PANTHER" id="PTHR15871:SF2">
    <property type="entry name" value="PLECKSTRIN HOMOLOGY DOMAIN-CONTAINING FAMILY O MEMBER 2"/>
    <property type="match status" value="1"/>
</dbReference>
<dbReference type="SUPFAM" id="SSF50729">
    <property type="entry name" value="PH domain-like"/>
    <property type="match status" value="1"/>
</dbReference>
<sequence length="598" mass="66966">MEDGEKESGDTPPGLPVKYKAGWLKKSSGLLGLWKDRHIVLLKTQLLLCESENDQKGETLELADYERCQDQKSFLKRKRHFILIPSPQTKGQDLKFQTRNVEERDAWIQALNEGINRGKNKIFDEVKIDTSCSLEHVTRERAQKGAAKRRPPTRIHLKGVAEAAEDGSSRLDLEQLEGVVHKPSKSEDTQVPPEQEPVRIPTPQPEPVLVTEKKPVKIPVPPPKQDPVPEKEHTKIPTLPPDQISEPSSIGKPHLDKTASAAPVIQPPLPPPKILKESIYAREKLLSEGGNTNPEEKSDLKTTVSGSRENLVDNNYPPKPPPKILSDKMKIKWEGSTSDLLDKDTIKPVDRGSKENLVEFDSDELGKTDLESAVLSDEAEEPELNDDLNSQLYNDQDIFDQLDEKTTEEVEKSFENSEPKEMLEPSEVQKKQMVKEEAFEDSGCSQSMEEQSSEEQSTLIPINSTSAKSTFPERIPRSSSLGDFLSEDSMGFERSSGHKKPMLHLTKDHLQQVEMKLARGRENTETLLNQVLQGELMKSPEGNGPEAETLLNEAMKQLKEASEVLQELQESNNRSTDVAGAVTLKKSDLVTVYRRSVP</sequence>
<reference evidence="3" key="1">
    <citation type="submission" date="2024-06" db="UniProtKB">
        <authorList>
            <consortium name="RefSeq"/>
        </authorList>
    </citation>
    <scope>NUCLEOTIDE SEQUENCE [LARGE SCALE GENOMIC DNA]</scope>
    <source>
        <strain evidence="3">J_2021</strain>
    </source>
</reference>
<accession>A0A1L8GSE8</accession>
<keyword evidence="3" id="KW-1185">Reference proteome</keyword>
<evidence type="ECO:0000313" key="3">
    <source>
        <dbReference type="Proteomes" id="UP000186698"/>
    </source>
</evidence>
<feature type="compositionally biased region" description="Basic and acidic residues" evidence="2">
    <location>
        <begin position="340"/>
        <end position="355"/>
    </location>
</feature>
<dbReference type="PANTHER" id="PTHR15871">
    <property type="entry name" value="PH DOMAIN-CONTAINING PROTEIN"/>
    <property type="match status" value="1"/>
</dbReference>
<reference evidence="4" key="2">
    <citation type="submission" date="2025-08" db="UniProtKB">
        <authorList>
            <consortium name="RefSeq"/>
        </authorList>
    </citation>
    <scope>IDENTIFICATION</scope>
    <source>
        <strain evidence="4">J_2021</strain>
        <tissue evidence="4">Erythrocytes</tissue>
    </source>
</reference>
<dbReference type="OMA" id="YERCQDQ"/>
<dbReference type="InterPro" id="IPR011993">
    <property type="entry name" value="PH-like_dom_sf"/>
</dbReference>
<name>A0A1L8GSE8_XENLA</name>
<dbReference type="KEGG" id="xla:108712814"/>
<evidence type="ECO:0000313" key="4">
    <source>
        <dbReference type="RefSeq" id="XP_018110755.1"/>
    </source>
</evidence>
<dbReference type="PROSITE" id="PS50003">
    <property type="entry name" value="PH_DOMAIN"/>
    <property type="match status" value="1"/>
</dbReference>
<evidence type="ECO:0000256" key="1">
    <source>
        <dbReference type="SAM" id="Coils"/>
    </source>
</evidence>
<dbReference type="GO" id="GO:0071888">
    <property type="term" value="P:macrophage apoptotic process"/>
    <property type="evidence" value="ECO:0000318"/>
    <property type="project" value="GO_Central"/>
</dbReference>
<dbReference type="PaxDb" id="8355-A0A1L8GSE8"/>
<feature type="compositionally biased region" description="Polar residues" evidence="2">
    <location>
        <begin position="458"/>
        <end position="469"/>
    </location>
</feature>
<dbReference type="OrthoDB" id="8860305at2759"/>
<dbReference type="Bgee" id="108712814">
    <property type="expression patterns" value="Expressed in spleen and 13 other cell types or tissues"/>
</dbReference>
<feature type="coiled-coil region" evidence="1">
    <location>
        <begin position="551"/>
        <end position="578"/>
    </location>
</feature>
<dbReference type="Gene3D" id="2.30.29.30">
    <property type="entry name" value="Pleckstrin-homology domain (PH domain)/Phosphotyrosine-binding domain (PTB)"/>
    <property type="match status" value="1"/>
</dbReference>